<dbReference type="eggNOG" id="COG2138">
    <property type="taxonomic scope" value="Bacteria"/>
</dbReference>
<name>Q746N8_THET2</name>
<dbReference type="Pfam" id="PF01903">
    <property type="entry name" value="CbiX"/>
    <property type="match status" value="2"/>
</dbReference>
<evidence type="ECO:0000313" key="5">
    <source>
        <dbReference type="Proteomes" id="UP000000592"/>
    </source>
</evidence>
<protein>
    <submittedName>
        <fullName evidence="4">CbiX protein</fullName>
    </submittedName>
</protein>
<dbReference type="eggNOG" id="COG3411">
    <property type="taxonomic scope" value="Bacteria"/>
</dbReference>
<dbReference type="InterPro" id="IPR002762">
    <property type="entry name" value="CbiX-like"/>
</dbReference>
<geneLocation type="plasmid" evidence="4 5">
    <name>pTT27</name>
</geneLocation>
<dbReference type="Proteomes" id="UP000000592">
    <property type="component" value="Plasmid pTT27"/>
</dbReference>
<evidence type="ECO:0000256" key="3">
    <source>
        <dbReference type="SAM" id="MobiDB-lite"/>
    </source>
</evidence>
<keyword evidence="4" id="KW-0614">Plasmid</keyword>
<sequence length="409" mass="43900">MGGGRGRRLGGRGEAPRGEDEAGEPHPGPGGPIPGDPRGGPAVILLAAHGSPDPRAQALAQGLRKGLERRLGEEVLLGFIEHQSPTLLESALELARRGGGVVLPLLLLGAGHLKADLPLALEAARVRYPKARFLLARPLGTHPALVALWAERLRRRGATPQDGAVLVLRGGTDPGANAEGAALARLIEEKTGVPTVPAYAAKARPTPREALLRLATLRPRRVFLLPHLFFRGVVEERLRGRAGSLDLEVLPPLMGHPALLEALEGRYREALEGGYAPCDTCRYRFPLGRFAPRREAQIAGLRALRHALFAPGRHPHGPFTHLLLCTGEDCRERGALGLLRRLEEGLRDLGPLVQLTPTPCLSRCGKGPVLIAYPEGVVYGGLSPEDVLPLRKAHLEGGEVYREKLLEVI</sequence>
<dbReference type="AlphaFoldDB" id="Q746N8"/>
<dbReference type="GO" id="GO:0046872">
    <property type="term" value="F:metal ion binding"/>
    <property type="evidence" value="ECO:0007669"/>
    <property type="project" value="UniProtKB-KW"/>
</dbReference>
<dbReference type="EMBL" id="AE017222">
    <property type="protein sequence ID" value="AAS82345.1"/>
    <property type="molecule type" value="Genomic_DNA"/>
</dbReference>
<dbReference type="KEGG" id="tth:TT_P0015"/>
<proteinExistence type="predicted"/>
<gene>
    <name evidence="4" type="primary">cbiX</name>
    <name evidence="4" type="ordered locus">TT_P0015</name>
</gene>
<dbReference type="CDD" id="cd03416">
    <property type="entry name" value="CbiX_SirB_N"/>
    <property type="match status" value="1"/>
</dbReference>
<dbReference type="PANTHER" id="PTHR33542">
    <property type="entry name" value="SIROHYDROCHLORIN FERROCHELATASE, CHLOROPLASTIC"/>
    <property type="match status" value="1"/>
</dbReference>
<feature type="compositionally biased region" description="Basic residues" evidence="3">
    <location>
        <begin position="1"/>
        <end position="10"/>
    </location>
</feature>
<dbReference type="Gene3D" id="3.40.50.1400">
    <property type="match status" value="2"/>
</dbReference>
<keyword evidence="2" id="KW-0456">Lyase</keyword>
<dbReference type="CDD" id="cd03414">
    <property type="entry name" value="CbiX_SirB_C"/>
    <property type="match status" value="1"/>
</dbReference>
<feature type="compositionally biased region" description="Basic and acidic residues" evidence="3">
    <location>
        <begin position="14"/>
        <end position="24"/>
    </location>
</feature>
<keyword evidence="1" id="KW-0479">Metal-binding</keyword>
<dbReference type="Gene3D" id="3.40.30.10">
    <property type="entry name" value="Glutaredoxin"/>
    <property type="match status" value="1"/>
</dbReference>
<dbReference type="InterPro" id="IPR050963">
    <property type="entry name" value="Sirohydro_Cobaltochel/CbiX"/>
</dbReference>
<dbReference type="InterPro" id="IPR036249">
    <property type="entry name" value="Thioredoxin-like_sf"/>
</dbReference>
<dbReference type="SUPFAM" id="SSF52833">
    <property type="entry name" value="Thioredoxin-like"/>
    <property type="match status" value="1"/>
</dbReference>
<accession>Q746N8</accession>
<dbReference type="CDD" id="cd02980">
    <property type="entry name" value="TRX_Fd_family"/>
    <property type="match status" value="1"/>
</dbReference>
<dbReference type="GO" id="GO:0016829">
    <property type="term" value="F:lyase activity"/>
    <property type="evidence" value="ECO:0007669"/>
    <property type="project" value="UniProtKB-KW"/>
</dbReference>
<reference evidence="4 5" key="1">
    <citation type="journal article" date="2004" name="Nat. Biotechnol.">
        <title>The genome sequence of the extreme thermophile Thermus thermophilus.</title>
        <authorList>
            <person name="Henne A."/>
            <person name="Brueggemann H."/>
            <person name="Raasch C."/>
            <person name="Wiezer A."/>
            <person name="Hartsch T."/>
            <person name="Liesegang H."/>
            <person name="Johann A."/>
            <person name="Lienard T."/>
            <person name="Gohl O."/>
            <person name="Martinez-Arias R."/>
            <person name="Jacobi C."/>
            <person name="Starkuviene V."/>
            <person name="Schlenczeck S."/>
            <person name="Dencker S."/>
            <person name="Huber R."/>
            <person name="Klenk H.-P."/>
            <person name="Overbeek R."/>
            <person name="Kramer W."/>
            <person name="Merkl R."/>
            <person name="Gottschalk G."/>
            <person name="Fritz H.-J."/>
        </authorList>
    </citation>
    <scope>NUCLEOTIDE SEQUENCE [LARGE SCALE GENOMIC DNA]</scope>
    <source>
        <strain evidence="5">ATCC BAA-163 / DSM 7039 / HB27</strain>
        <plasmid evidence="4 5">pTT27</plasmid>
    </source>
</reference>
<evidence type="ECO:0000313" key="4">
    <source>
        <dbReference type="EMBL" id="AAS82345.1"/>
    </source>
</evidence>
<dbReference type="PANTHER" id="PTHR33542:SF5">
    <property type="entry name" value="FERROCHELATASE CHE1"/>
    <property type="match status" value="1"/>
</dbReference>
<feature type="compositionally biased region" description="Pro residues" evidence="3">
    <location>
        <begin position="26"/>
        <end position="35"/>
    </location>
</feature>
<evidence type="ECO:0000256" key="1">
    <source>
        <dbReference type="ARBA" id="ARBA00022723"/>
    </source>
</evidence>
<organism evidence="4 5">
    <name type="scientific">Thermus thermophilus (strain ATCC BAA-163 / DSM 7039 / HB27)</name>
    <dbReference type="NCBI Taxonomy" id="262724"/>
    <lineage>
        <taxon>Bacteria</taxon>
        <taxon>Thermotogati</taxon>
        <taxon>Deinococcota</taxon>
        <taxon>Deinococci</taxon>
        <taxon>Thermales</taxon>
        <taxon>Thermaceae</taxon>
        <taxon>Thermus</taxon>
    </lineage>
</organism>
<evidence type="ECO:0000256" key="2">
    <source>
        <dbReference type="ARBA" id="ARBA00023239"/>
    </source>
</evidence>
<feature type="region of interest" description="Disordered" evidence="3">
    <location>
        <begin position="1"/>
        <end position="42"/>
    </location>
</feature>
<dbReference type="SUPFAM" id="SSF53800">
    <property type="entry name" value="Chelatase"/>
    <property type="match status" value="1"/>
</dbReference>
<dbReference type="HOGENOM" id="CLU_056929_0_0_0"/>